<dbReference type="SUPFAM" id="SSF52540">
    <property type="entry name" value="P-loop containing nucleoside triphosphate hydrolases"/>
    <property type="match status" value="2"/>
</dbReference>
<evidence type="ECO:0000256" key="3">
    <source>
        <dbReference type="ARBA" id="ARBA00022737"/>
    </source>
</evidence>
<evidence type="ECO:0000256" key="7">
    <source>
        <dbReference type="ARBA" id="ARBA00022840"/>
    </source>
</evidence>
<dbReference type="PROSITE" id="PS50893">
    <property type="entry name" value="ABC_TRANSPORTER_2"/>
    <property type="match status" value="2"/>
</dbReference>
<organism evidence="15 16">
    <name type="scientific">Actinacidiphila polyblastidii</name>
    <dbReference type="NCBI Taxonomy" id="3110430"/>
    <lineage>
        <taxon>Bacteria</taxon>
        <taxon>Bacillati</taxon>
        <taxon>Actinomycetota</taxon>
        <taxon>Actinomycetes</taxon>
        <taxon>Kitasatosporales</taxon>
        <taxon>Streptomycetaceae</taxon>
        <taxon>Actinacidiphila</taxon>
    </lineage>
</organism>
<dbReference type="RefSeq" id="WP_330799387.1">
    <property type="nucleotide sequence ID" value="NZ_JAZEWV010000032.1"/>
</dbReference>
<comment type="similarity">
    <text evidence="11">Belongs to the ABC transporter superfamily. UvrA family.</text>
</comment>
<dbReference type="InterPro" id="IPR003439">
    <property type="entry name" value="ABC_transporter-like_ATP-bd"/>
</dbReference>
<keyword evidence="10" id="KW-0234">DNA repair</keyword>
<evidence type="ECO:0000256" key="8">
    <source>
        <dbReference type="ARBA" id="ARBA00022881"/>
    </source>
</evidence>
<dbReference type="Proteomes" id="UP001344658">
    <property type="component" value="Unassembled WGS sequence"/>
</dbReference>
<evidence type="ECO:0000313" key="15">
    <source>
        <dbReference type="EMBL" id="MEE4545685.1"/>
    </source>
</evidence>
<keyword evidence="16" id="KW-1185">Reference proteome</keyword>
<comment type="subcellular location">
    <subcellularLocation>
        <location evidence="1">Cytoplasm</location>
    </subcellularLocation>
</comment>
<reference evidence="15 16" key="1">
    <citation type="submission" date="2023-12" db="EMBL/GenBank/DDBJ databases">
        <title>Streptomyces sp. V4-01.</title>
        <authorList>
            <person name="Somphong A."/>
            <person name="Phongsopitanun W."/>
        </authorList>
    </citation>
    <scope>NUCLEOTIDE SEQUENCE [LARGE SCALE GENOMIC DNA]</scope>
    <source>
        <strain evidence="15 16">V4-01</strain>
    </source>
</reference>
<keyword evidence="5" id="KW-0227">DNA damage</keyword>
<dbReference type="PANTHER" id="PTHR43152">
    <property type="entry name" value="UVRABC SYSTEM PROTEIN A"/>
    <property type="match status" value="1"/>
</dbReference>
<evidence type="ECO:0000259" key="14">
    <source>
        <dbReference type="PROSITE" id="PS50893"/>
    </source>
</evidence>
<keyword evidence="9" id="KW-0238">DNA-binding</keyword>
<evidence type="ECO:0000256" key="10">
    <source>
        <dbReference type="ARBA" id="ARBA00023204"/>
    </source>
</evidence>
<sequence>MSTSPRADRPQAAPHAADRHDLIRVHGARENNLKDVSIEIPKRRLTVFTGVSGSGKSSLVFRTIAGESQRLINETYSAFVQGFMPTPARPEVDVLDGLTTAIIVDQQRLGADPRSTVGTVTDANAMLRILFSRLGDPHAGPPSAYAFNVPSVRASGAITVERGNKRAEKVTFQRTGGMCPRCEGRGTVTDLDLTQLYDDAKSLAEGALAVPGYQPGGWNHRLYSESGLFDPGKPIAKFTKRELHDFLHHEPARMKIAGINMTYEGLVPRIRRSMLAKDKEAMQPHIREFVERAVAFTTCPECGGTRLSEGARTSRIRRTSIADACAMQISDLAAWVAGLDEPDPGFPGSSGGGHPTVAPLLAALRQTLDSFSEIGLGYLSLDRPSGTLSGGEAQRVKMIRHLGSPLTDVTYVFDEPTAGLHPHDIQRMNGLLLRLRDKGNTVLVVEHTQETIAIADHVVDLGPGAGAAGGTVCFEGTVEGLRAGGTVTGRHFDDRASLKEQVRSPTGTLEIRGATAHNLRDVDVDIPLGVLAVVTGVAGSGKSSLVHGSIPAGEGVVSIDQSPIRGSRRSNPATYSGLLEPIRKAFAKANGVKPALFSANSEGACPTCDGAGVIYTELAMTAGVASTCEECEGRRYQASVLEYRLGGRDISEVLAMPVTEAEEFFGAGEARTPAAHAVLGRLADVGLGYLSLGQPLTTLSGGERQRLKLAARLADKGGVLVLDEPTTGLHPSDVEQLLALLDRIVDAGTSVIVVEHHQAVMAHADWIIDLGPGAGHDGGRVVFEGTPADLVAGRATLTGEHLAAFVGR</sequence>
<feature type="domain" description="ABC transporter" evidence="14">
    <location>
        <begin position="502"/>
        <end position="795"/>
    </location>
</feature>
<comment type="caution">
    <text evidence="15">The sequence shown here is derived from an EMBL/GenBank/DDBJ whole genome shotgun (WGS) entry which is preliminary data.</text>
</comment>
<evidence type="ECO:0000256" key="2">
    <source>
        <dbReference type="ARBA" id="ARBA00022490"/>
    </source>
</evidence>
<keyword evidence="8" id="KW-0267">Excision nuclease</keyword>
<evidence type="ECO:0000313" key="16">
    <source>
        <dbReference type="Proteomes" id="UP001344658"/>
    </source>
</evidence>
<evidence type="ECO:0000256" key="11">
    <source>
        <dbReference type="ARBA" id="ARBA00038000"/>
    </source>
</evidence>
<dbReference type="Gene3D" id="1.10.8.280">
    <property type="entry name" value="ABC transporter ATPase domain-like"/>
    <property type="match status" value="1"/>
</dbReference>
<evidence type="ECO:0000256" key="13">
    <source>
        <dbReference type="ARBA" id="ARBA00042156"/>
    </source>
</evidence>
<dbReference type="SMART" id="SM00382">
    <property type="entry name" value="AAA"/>
    <property type="match status" value="2"/>
</dbReference>
<feature type="domain" description="ABC transporter" evidence="14">
    <location>
        <begin position="17"/>
        <end position="488"/>
    </location>
</feature>
<name>A0ABU7PIP8_9ACTN</name>
<dbReference type="PANTHER" id="PTHR43152:SF2">
    <property type="entry name" value="DRUG RESISTANCE ABC TRANSPORTER"/>
    <property type="match status" value="1"/>
</dbReference>
<dbReference type="Gene3D" id="3.40.50.300">
    <property type="entry name" value="P-loop containing nucleotide triphosphate hydrolases"/>
    <property type="match status" value="2"/>
</dbReference>
<dbReference type="InterPro" id="IPR003593">
    <property type="entry name" value="AAA+_ATPase"/>
</dbReference>
<keyword evidence="3" id="KW-0677">Repeat</keyword>
<dbReference type="InterPro" id="IPR027417">
    <property type="entry name" value="P-loop_NTPase"/>
</dbReference>
<evidence type="ECO:0000256" key="6">
    <source>
        <dbReference type="ARBA" id="ARBA00022769"/>
    </source>
</evidence>
<evidence type="ECO:0000256" key="5">
    <source>
        <dbReference type="ARBA" id="ARBA00022763"/>
    </source>
</evidence>
<proteinExistence type="inferred from homology"/>
<evidence type="ECO:0000256" key="1">
    <source>
        <dbReference type="ARBA" id="ARBA00004496"/>
    </source>
</evidence>
<keyword evidence="6" id="KW-0228">DNA excision</keyword>
<protein>
    <recommendedName>
        <fullName evidence="12">UvrABC system protein A</fullName>
    </recommendedName>
    <alternativeName>
        <fullName evidence="13">Excinuclease ABC subunit A</fullName>
    </alternativeName>
</protein>
<dbReference type="Gene3D" id="1.20.1580.10">
    <property type="entry name" value="ABC transporter ATPase like domain"/>
    <property type="match status" value="2"/>
</dbReference>
<dbReference type="Pfam" id="PF00005">
    <property type="entry name" value="ABC_tran"/>
    <property type="match status" value="1"/>
</dbReference>
<keyword evidence="7" id="KW-0067">ATP-binding</keyword>
<evidence type="ECO:0000256" key="9">
    <source>
        <dbReference type="ARBA" id="ARBA00023125"/>
    </source>
</evidence>
<keyword evidence="2" id="KW-0963">Cytoplasm</keyword>
<accession>A0ABU7PIP8</accession>
<gene>
    <name evidence="15" type="ORF">V2S66_27420</name>
</gene>
<keyword evidence="4" id="KW-0547">Nucleotide-binding</keyword>
<evidence type="ECO:0000256" key="4">
    <source>
        <dbReference type="ARBA" id="ARBA00022741"/>
    </source>
</evidence>
<evidence type="ECO:0000256" key="12">
    <source>
        <dbReference type="ARBA" id="ARBA00039316"/>
    </source>
</evidence>
<dbReference type="EMBL" id="JAZEWV010000032">
    <property type="protein sequence ID" value="MEE4545685.1"/>
    <property type="molecule type" value="Genomic_DNA"/>
</dbReference>